<keyword evidence="4" id="KW-1185">Reference proteome</keyword>
<evidence type="ECO:0000313" key="4">
    <source>
        <dbReference type="Proteomes" id="UP001295423"/>
    </source>
</evidence>
<feature type="compositionally biased region" description="Basic and acidic residues" evidence="1">
    <location>
        <begin position="210"/>
        <end position="234"/>
    </location>
</feature>
<feature type="compositionally biased region" description="Polar residues" evidence="1">
    <location>
        <begin position="550"/>
        <end position="564"/>
    </location>
</feature>
<evidence type="ECO:0000313" key="3">
    <source>
        <dbReference type="EMBL" id="CAJ1966735.1"/>
    </source>
</evidence>
<feature type="region of interest" description="Disordered" evidence="1">
    <location>
        <begin position="210"/>
        <end position="237"/>
    </location>
</feature>
<feature type="compositionally biased region" description="Low complexity" evidence="1">
    <location>
        <begin position="611"/>
        <end position="627"/>
    </location>
</feature>
<dbReference type="AlphaFoldDB" id="A0AAD2JND9"/>
<name>A0AAD2JND9_9STRA</name>
<feature type="compositionally biased region" description="Basic and acidic residues" evidence="1">
    <location>
        <begin position="101"/>
        <end position="111"/>
    </location>
</feature>
<keyword evidence="2" id="KW-0472">Membrane</keyword>
<sequence length="793" mass="86032">MAETENESSSAIHLESSKRSSGNIREIRISSPRPRRGLTDGSKRSPVRDSRDHRKKRSSSRATKPGAISTNSSKHSGERCKERSSEKASKPGAVCTNSSRHSGERRKERSSQKASKPGAIPEKVGKNHVARKKERSSLASKPGAVPKDARTSRKSRKGERARMPSNLSPVPAKADNQEGDVLVATTVDDNSAAQEVVQIERKFEQKEKQRRQEMEELNRQPEAKKAQREVAEKRRKERRNRMITAMICMSILVMVAAAGVGTHFALQKDESIKNSTTLTGSTEDLTTAPSSTSIDENINVSDAPTSGPTVTQLYDPPSQEDCLAISRNETITRQEDLDQLQFDMAFDVTLETGGDIAEEQVQSLLDVTQGKLLPSLAVCPSPTVNRRGLAKYGQPMFRGAAQQKKLAIGGSRYSISMHLPLDPDEFCVITQDLNLCQRIVVTVSVTLKGPVQLLDITILTLDTVAEKLQAEGQDDANLKGPFGFGNQFAEVHLINIDNQSATTATNPKPSSVPSEVPSSKSTGMPTGGQVISAPSKVATSNPAGMPALGQVTSSPSKAVTSNPTRMPAVGPVTQAPSPSPSRTTLSPSITPSTASVVDPTPHPSARPTAVSSDIPSLDPSSMPSLSPTLAPVVGPTPPPSTAPTILPSIELSEVPSLNPSLNPFLNPSSQEPNRASYTHTNFTADTHSNPTSYSQSNATSNTPSDPTSYSDANPFPHSITDKALFSDEQRTHGCSWQLVSVKGIRQEHLWIHWRLVFWCRCDQYVRTVHRSHFLQRGHFKLGCFFNNQYREDV</sequence>
<feature type="compositionally biased region" description="Polar residues" evidence="1">
    <location>
        <begin position="660"/>
        <end position="711"/>
    </location>
</feature>
<keyword evidence="2" id="KW-0812">Transmembrane</keyword>
<accession>A0AAD2JND9</accession>
<gene>
    <name evidence="3" type="ORF">CYCCA115_LOCUS22318</name>
</gene>
<organism evidence="3 4">
    <name type="scientific">Cylindrotheca closterium</name>
    <dbReference type="NCBI Taxonomy" id="2856"/>
    <lineage>
        <taxon>Eukaryota</taxon>
        <taxon>Sar</taxon>
        <taxon>Stramenopiles</taxon>
        <taxon>Ochrophyta</taxon>
        <taxon>Bacillariophyta</taxon>
        <taxon>Bacillariophyceae</taxon>
        <taxon>Bacillariophycidae</taxon>
        <taxon>Bacillariales</taxon>
        <taxon>Bacillariaceae</taxon>
        <taxon>Cylindrotheca</taxon>
    </lineage>
</organism>
<keyword evidence="2" id="KW-1133">Transmembrane helix</keyword>
<comment type="caution">
    <text evidence="3">The sequence shown here is derived from an EMBL/GenBank/DDBJ whole genome shotgun (WGS) entry which is preliminary data.</text>
</comment>
<proteinExistence type="predicted"/>
<feature type="compositionally biased region" description="Low complexity" evidence="1">
    <location>
        <begin position="507"/>
        <end position="521"/>
    </location>
</feature>
<feature type="transmembrane region" description="Helical" evidence="2">
    <location>
        <begin position="243"/>
        <end position="266"/>
    </location>
</feature>
<feature type="region of interest" description="Disordered" evidence="1">
    <location>
        <begin position="276"/>
        <end position="295"/>
    </location>
</feature>
<dbReference type="EMBL" id="CAKOGP040002313">
    <property type="protein sequence ID" value="CAJ1966735.1"/>
    <property type="molecule type" value="Genomic_DNA"/>
</dbReference>
<protein>
    <submittedName>
        <fullName evidence="3">Uncharacterized protein</fullName>
    </submittedName>
</protein>
<evidence type="ECO:0000256" key="1">
    <source>
        <dbReference type="SAM" id="MobiDB-lite"/>
    </source>
</evidence>
<feature type="compositionally biased region" description="Basic and acidic residues" evidence="1">
    <location>
        <begin position="75"/>
        <end position="89"/>
    </location>
</feature>
<feature type="region of interest" description="Disordered" evidence="1">
    <location>
        <begin position="660"/>
        <end position="712"/>
    </location>
</feature>
<feature type="compositionally biased region" description="Low complexity" evidence="1">
    <location>
        <begin position="580"/>
        <end position="595"/>
    </location>
</feature>
<dbReference type="Proteomes" id="UP001295423">
    <property type="component" value="Unassembled WGS sequence"/>
</dbReference>
<evidence type="ECO:0000256" key="2">
    <source>
        <dbReference type="SAM" id="Phobius"/>
    </source>
</evidence>
<feature type="region of interest" description="Disordered" evidence="1">
    <location>
        <begin position="501"/>
        <end position="646"/>
    </location>
</feature>
<feature type="region of interest" description="Disordered" evidence="1">
    <location>
        <begin position="1"/>
        <end position="177"/>
    </location>
</feature>
<feature type="compositionally biased region" description="Basic and acidic residues" evidence="1">
    <location>
        <begin position="37"/>
        <end position="52"/>
    </location>
</feature>
<reference evidence="3" key="1">
    <citation type="submission" date="2023-08" db="EMBL/GenBank/DDBJ databases">
        <authorList>
            <person name="Audoor S."/>
            <person name="Bilcke G."/>
        </authorList>
    </citation>
    <scope>NUCLEOTIDE SEQUENCE</scope>
</reference>
<feature type="compositionally biased region" description="Low complexity" evidence="1">
    <location>
        <begin position="276"/>
        <end position="287"/>
    </location>
</feature>